<keyword evidence="10" id="KW-1185">Reference proteome</keyword>
<sequence length="409" mass="46314">MTTLKSASILVVDDNPTNLKVLLDFLQQVNYKVTIAKSGENALSKAIRNQPDLILLDVLMPGIDGFETCSRLKANEQTRNIPVIFMTALSETVNKVKGLQLGAVDYITKPFDHDEVLARIEVHLDLKAAQLQLIQEFGQSTLGELVAGIAHEINNPVNFVYGNLAHAGQYHQEIMHLLDLYETYYPNPHPEIQDWQEKIDLDFLKQDYFRLLASMKQGAERIKSTVIALQTFSRLDQSEYKAVNLHEGIDSIFSLIEHRLQQKPYRPAIKVVKNYYDLPLIRCYCAQLNQVFMNLLINGVDAIDAKFSAPEQDRNNNQTPQLSVTTSLEERDNRRYAQIQIADNGVGMSASLQQRMFEQFFTTKTMGKGTGLGLAIARQIIEEKHQGIIACQSELGQRTEFTLLIPYPD</sequence>
<evidence type="ECO:0000256" key="3">
    <source>
        <dbReference type="ARBA" id="ARBA00022553"/>
    </source>
</evidence>
<dbReference type="Pfam" id="PF02518">
    <property type="entry name" value="HATPase_c"/>
    <property type="match status" value="1"/>
</dbReference>
<evidence type="ECO:0000256" key="6">
    <source>
        <dbReference type="PROSITE-ProRule" id="PRU00169"/>
    </source>
</evidence>
<dbReference type="EMBL" id="JAQOSP010000041">
    <property type="protein sequence ID" value="MDJ1169060.1"/>
    <property type="molecule type" value="Genomic_DNA"/>
</dbReference>
<dbReference type="InterPro" id="IPR004358">
    <property type="entry name" value="Sig_transdc_His_kin-like_C"/>
</dbReference>
<dbReference type="RefSeq" id="WP_283752820.1">
    <property type="nucleotide sequence ID" value="NZ_JAQOSP010000041.1"/>
</dbReference>
<dbReference type="InterPro" id="IPR036890">
    <property type="entry name" value="HATPase_C_sf"/>
</dbReference>
<keyword evidence="5" id="KW-0902">Two-component regulatory system</keyword>
<dbReference type="SUPFAM" id="SSF47384">
    <property type="entry name" value="Homodimeric domain of signal transducing histidine kinase"/>
    <property type="match status" value="1"/>
</dbReference>
<evidence type="ECO:0000313" key="10">
    <source>
        <dbReference type="Proteomes" id="UP001235303"/>
    </source>
</evidence>
<feature type="modified residue" description="4-aspartylphosphate" evidence="6">
    <location>
        <position position="57"/>
    </location>
</feature>
<dbReference type="InterPro" id="IPR005467">
    <property type="entry name" value="His_kinase_dom"/>
</dbReference>
<dbReference type="InterPro" id="IPR003594">
    <property type="entry name" value="HATPase_dom"/>
</dbReference>
<dbReference type="Gene3D" id="1.10.287.130">
    <property type="match status" value="1"/>
</dbReference>
<dbReference type="Proteomes" id="UP001235303">
    <property type="component" value="Unassembled WGS sequence"/>
</dbReference>
<gene>
    <name evidence="9" type="ORF">PMG71_06440</name>
</gene>
<dbReference type="PRINTS" id="PR00344">
    <property type="entry name" value="BCTRLSENSOR"/>
</dbReference>
<evidence type="ECO:0000313" key="9">
    <source>
        <dbReference type="EMBL" id="MDJ1169060.1"/>
    </source>
</evidence>
<feature type="domain" description="Histidine kinase" evidence="7">
    <location>
        <begin position="148"/>
        <end position="409"/>
    </location>
</feature>
<keyword evidence="4" id="KW-0808">Transferase</keyword>
<dbReference type="PANTHER" id="PTHR43547">
    <property type="entry name" value="TWO-COMPONENT HISTIDINE KINASE"/>
    <property type="match status" value="1"/>
</dbReference>
<organism evidence="9 10">
    <name type="scientific">Roseofilum acuticapitatum BLCC-M154</name>
    <dbReference type="NCBI Taxonomy" id="3022444"/>
    <lineage>
        <taxon>Bacteria</taxon>
        <taxon>Bacillati</taxon>
        <taxon>Cyanobacteriota</taxon>
        <taxon>Cyanophyceae</taxon>
        <taxon>Desertifilales</taxon>
        <taxon>Desertifilaceae</taxon>
        <taxon>Roseofilum</taxon>
        <taxon>Roseofilum acuticapitatum</taxon>
    </lineage>
</organism>
<dbReference type="InterPro" id="IPR001789">
    <property type="entry name" value="Sig_transdc_resp-reg_receiver"/>
</dbReference>
<dbReference type="Pfam" id="PF00072">
    <property type="entry name" value="Response_reg"/>
    <property type="match status" value="1"/>
</dbReference>
<evidence type="ECO:0000256" key="1">
    <source>
        <dbReference type="ARBA" id="ARBA00000085"/>
    </source>
</evidence>
<evidence type="ECO:0000256" key="4">
    <source>
        <dbReference type="ARBA" id="ARBA00022777"/>
    </source>
</evidence>
<dbReference type="SUPFAM" id="SSF52172">
    <property type="entry name" value="CheY-like"/>
    <property type="match status" value="1"/>
</dbReference>
<dbReference type="SMART" id="SM00387">
    <property type="entry name" value="HATPase_c"/>
    <property type="match status" value="1"/>
</dbReference>
<protein>
    <recommendedName>
        <fullName evidence="2">histidine kinase</fullName>
        <ecNumber evidence="2">2.7.13.3</ecNumber>
    </recommendedName>
</protein>
<proteinExistence type="predicted"/>
<dbReference type="PROSITE" id="PS50109">
    <property type="entry name" value="HIS_KIN"/>
    <property type="match status" value="1"/>
</dbReference>
<reference evidence="9 10" key="1">
    <citation type="submission" date="2023-01" db="EMBL/GenBank/DDBJ databases">
        <title>Novel diversity within Roseofilum (Cyanobacteria; Desertifilaceae) from marine benthic mats with descriptions of four novel species.</title>
        <authorList>
            <person name="Wang Y."/>
            <person name="Berthold D.E."/>
            <person name="Hu J."/>
            <person name="Lefler F.W."/>
            <person name="Laughinghouse H.D. IV."/>
        </authorList>
    </citation>
    <scope>NUCLEOTIDE SEQUENCE [LARGE SCALE GENOMIC DNA]</scope>
    <source>
        <strain evidence="9 10">BLCC-M154</strain>
    </source>
</reference>
<evidence type="ECO:0000256" key="5">
    <source>
        <dbReference type="ARBA" id="ARBA00023012"/>
    </source>
</evidence>
<accession>A0ABT7AQ87</accession>
<comment type="caution">
    <text evidence="9">The sequence shown here is derived from an EMBL/GenBank/DDBJ whole genome shotgun (WGS) entry which is preliminary data.</text>
</comment>
<dbReference type="EC" id="2.7.13.3" evidence="2"/>
<dbReference type="PROSITE" id="PS50110">
    <property type="entry name" value="RESPONSE_REGULATORY"/>
    <property type="match status" value="1"/>
</dbReference>
<comment type="catalytic activity">
    <reaction evidence="1">
        <text>ATP + protein L-histidine = ADP + protein N-phospho-L-histidine.</text>
        <dbReference type="EC" id="2.7.13.3"/>
    </reaction>
</comment>
<dbReference type="PANTHER" id="PTHR43547:SF2">
    <property type="entry name" value="HYBRID SIGNAL TRANSDUCTION HISTIDINE KINASE C"/>
    <property type="match status" value="1"/>
</dbReference>
<dbReference type="Gene3D" id="3.40.50.2300">
    <property type="match status" value="1"/>
</dbReference>
<evidence type="ECO:0000259" key="7">
    <source>
        <dbReference type="PROSITE" id="PS50109"/>
    </source>
</evidence>
<keyword evidence="3 6" id="KW-0597">Phosphoprotein</keyword>
<evidence type="ECO:0000259" key="8">
    <source>
        <dbReference type="PROSITE" id="PS50110"/>
    </source>
</evidence>
<feature type="domain" description="Response regulatory" evidence="8">
    <location>
        <begin position="8"/>
        <end position="124"/>
    </location>
</feature>
<dbReference type="Gene3D" id="3.30.565.10">
    <property type="entry name" value="Histidine kinase-like ATPase, C-terminal domain"/>
    <property type="match status" value="1"/>
</dbReference>
<evidence type="ECO:0000256" key="2">
    <source>
        <dbReference type="ARBA" id="ARBA00012438"/>
    </source>
</evidence>
<dbReference type="InterPro" id="IPR036097">
    <property type="entry name" value="HisK_dim/P_sf"/>
</dbReference>
<dbReference type="SUPFAM" id="SSF55874">
    <property type="entry name" value="ATPase domain of HSP90 chaperone/DNA topoisomerase II/histidine kinase"/>
    <property type="match status" value="1"/>
</dbReference>
<name>A0ABT7AQ87_9CYAN</name>
<dbReference type="CDD" id="cd19920">
    <property type="entry name" value="REC_PA4781-like"/>
    <property type="match status" value="1"/>
</dbReference>
<keyword evidence="4" id="KW-0418">Kinase</keyword>
<dbReference type="InterPro" id="IPR011006">
    <property type="entry name" value="CheY-like_superfamily"/>
</dbReference>
<dbReference type="SMART" id="SM00448">
    <property type="entry name" value="REC"/>
    <property type="match status" value="1"/>
</dbReference>